<name>A0A923S594_9BURK</name>
<dbReference type="RefSeq" id="WP_187084211.1">
    <property type="nucleotide sequence ID" value="NZ_JACORU010000012.1"/>
</dbReference>
<sequence>MVMTALASNLLDALGEARDADTALELIDHARRVIAGPGIFSIQVNVTTARDPKGELRLQRFYASPAAAVRWPVNGVKRKTYTPWTETLFVRGQPFVAAGADTMARAFDDYDQMKAMDIDSVVNVPLMKGNLCYATFNVFGTKGEWQPHQVLALRLLALAAARWVPPAADLMYSFDNHEAAAQAA</sequence>
<reference evidence="2" key="1">
    <citation type="submission" date="2020-08" db="EMBL/GenBank/DDBJ databases">
        <title>Ramlibacter sp. GTP1 16S ribosomal RNA gene genome sequencing and assembly.</title>
        <authorList>
            <person name="Kang M."/>
        </authorList>
    </citation>
    <scope>NUCLEOTIDE SEQUENCE</scope>
    <source>
        <strain evidence="2">GTP1</strain>
    </source>
</reference>
<dbReference type="InterPro" id="IPR003018">
    <property type="entry name" value="GAF"/>
</dbReference>
<accession>A0A923S594</accession>
<dbReference type="EMBL" id="JACORU010000012">
    <property type="protein sequence ID" value="MBC5767723.1"/>
    <property type="molecule type" value="Genomic_DNA"/>
</dbReference>
<gene>
    <name evidence="2" type="ORF">H8R02_24875</name>
</gene>
<dbReference type="SUPFAM" id="SSF55781">
    <property type="entry name" value="GAF domain-like"/>
    <property type="match status" value="1"/>
</dbReference>
<keyword evidence="3" id="KW-1185">Reference proteome</keyword>
<proteinExistence type="predicted"/>
<comment type="caution">
    <text evidence="2">The sequence shown here is derived from an EMBL/GenBank/DDBJ whole genome shotgun (WGS) entry which is preliminary data.</text>
</comment>
<feature type="domain" description="GAF" evidence="1">
    <location>
        <begin position="58"/>
        <end position="161"/>
    </location>
</feature>
<dbReference type="Pfam" id="PF01590">
    <property type="entry name" value="GAF"/>
    <property type="match status" value="1"/>
</dbReference>
<evidence type="ECO:0000259" key="1">
    <source>
        <dbReference type="Pfam" id="PF01590"/>
    </source>
</evidence>
<evidence type="ECO:0000313" key="3">
    <source>
        <dbReference type="Proteomes" id="UP000596827"/>
    </source>
</evidence>
<protein>
    <submittedName>
        <fullName evidence="2">GAF domain-containing protein</fullName>
    </submittedName>
</protein>
<dbReference type="Proteomes" id="UP000596827">
    <property type="component" value="Unassembled WGS sequence"/>
</dbReference>
<evidence type="ECO:0000313" key="2">
    <source>
        <dbReference type="EMBL" id="MBC5767723.1"/>
    </source>
</evidence>
<dbReference type="AlphaFoldDB" id="A0A923S594"/>
<organism evidence="2 3">
    <name type="scientific">Ramlibacter albus</name>
    <dbReference type="NCBI Taxonomy" id="2079448"/>
    <lineage>
        <taxon>Bacteria</taxon>
        <taxon>Pseudomonadati</taxon>
        <taxon>Pseudomonadota</taxon>
        <taxon>Betaproteobacteria</taxon>
        <taxon>Burkholderiales</taxon>
        <taxon>Comamonadaceae</taxon>
        <taxon>Ramlibacter</taxon>
    </lineage>
</organism>